<dbReference type="EC" id="3.1.1.-" evidence="8"/>
<evidence type="ECO:0000256" key="1">
    <source>
        <dbReference type="ARBA" id="ARBA00006249"/>
    </source>
</evidence>
<keyword evidence="10" id="KW-1185">Reference proteome</keyword>
<protein>
    <recommendedName>
        <fullName evidence="8">Carboxylic ester hydrolase</fullName>
        <ecNumber evidence="8">3.1.1.-</ecNumber>
    </recommendedName>
</protein>
<keyword evidence="2" id="KW-0719">Serine esterase</keyword>
<comment type="caution">
    <text evidence="9">The sequence shown here is derived from an EMBL/GenBank/DDBJ whole genome shotgun (WGS) entry which is preliminary data.</text>
</comment>
<dbReference type="AlphaFoldDB" id="A0AAW0R0T6"/>
<evidence type="ECO:0000313" key="9">
    <source>
        <dbReference type="EMBL" id="KAK8120803.1"/>
    </source>
</evidence>
<dbReference type="PANTHER" id="PTHR33938:SF2">
    <property type="entry name" value="CARBOXYLIC ESTER HYDROLASE"/>
    <property type="match status" value="1"/>
</dbReference>
<dbReference type="PANTHER" id="PTHR33938">
    <property type="entry name" value="FERULOYL ESTERASE B-RELATED"/>
    <property type="match status" value="1"/>
</dbReference>
<sequence length="588" mass="64648">MPSSLSIFSALGLFSLCRALNLCPGVPPTGNCNENRFQSILQKYNATIETINSTIASLGTGCFGEDISNNIFYGYCPTAQVSERGFPACNYAEFLPPSCAVIVKMDSYRFGLIMPEEQNYTGSFMATGGFSFAGGINWREMWAGAYYYGMAVMSTDQGHRGEQPDLRWAKDNPRARDDWGYRALNGSIPVAKDFITAYYGKNISHSYFAGCSTSGRQGLKQLEIDPTSFDGLLIGAPALDQEHLMPWVAKLADIDPPDTERTVPDSPSQRQFIVDGVRRGCDAKDGVVDDVIMNTTACNIADVAATLGCNVNHNPLCLTQAQINTLVELHQNYTVNTNGTTRDVYPGPEPGAEDNLFVFVDPSPGPYAAAAKPFGFDWQWPIDFLNGYGYGYNYTDKIVSDAESQRPGMPSPRVNNTKWADFHHRGGKVMMYHGLADGTIPTKSSAVYFDAVKEVASDRDDFMLYYQVPGMHHCFFSDSLDANQNPLTPQYTNTAPWYFSGATQGSAALAYTEKVKQLVTNASSDMFTALINWVEHPEEKPHGIVATTFHVVPQSPGYYAQRPVCPYPQVAEYDGTGVTNLTTSWKCP</sequence>
<keyword evidence="6" id="KW-0106">Calcium</keyword>
<dbReference type="Proteomes" id="UP001392437">
    <property type="component" value="Unassembled WGS sequence"/>
</dbReference>
<proteinExistence type="inferred from homology"/>
<reference evidence="9 10" key="1">
    <citation type="submission" date="2023-01" db="EMBL/GenBank/DDBJ databases">
        <title>Analysis of 21 Apiospora genomes using comparative genomics revels a genus with tremendous synthesis potential of carbohydrate active enzymes and secondary metabolites.</title>
        <authorList>
            <person name="Sorensen T."/>
        </authorList>
    </citation>
    <scope>NUCLEOTIDE SEQUENCE [LARGE SCALE GENOMIC DNA]</scope>
    <source>
        <strain evidence="9 10">CBS 117206</strain>
    </source>
</reference>
<evidence type="ECO:0000256" key="5">
    <source>
        <dbReference type="ARBA" id="ARBA00022801"/>
    </source>
</evidence>
<name>A0AAW0R0T6_9PEZI</name>
<evidence type="ECO:0000256" key="2">
    <source>
        <dbReference type="ARBA" id="ARBA00022487"/>
    </source>
</evidence>
<dbReference type="InterPro" id="IPR029058">
    <property type="entry name" value="AB_hydrolase_fold"/>
</dbReference>
<dbReference type="InterPro" id="IPR011118">
    <property type="entry name" value="Tannase/feruloyl_esterase"/>
</dbReference>
<keyword evidence="4 8" id="KW-0732">Signal</keyword>
<organism evidence="9 10">
    <name type="scientific">Apiospora kogelbergensis</name>
    <dbReference type="NCBI Taxonomy" id="1337665"/>
    <lineage>
        <taxon>Eukaryota</taxon>
        <taxon>Fungi</taxon>
        <taxon>Dikarya</taxon>
        <taxon>Ascomycota</taxon>
        <taxon>Pezizomycotina</taxon>
        <taxon>Sordariomycetes</taxon>
        <taxon>Xylariomycetidae</taxon>
        <taxon>Amphisphaeriales</taxon>
        <taxon>Apiosporaceae</taxon>
        <taxon>Apiospora</taxon>
    </lineage>
</organism>
<evidence type="ECO:0000256" key="6">
    <source>
        <dbReference type="ARBA" id="ARBA00022837"/>
    </source>
</evidence>
<evidence type="ECO:0000256" key="3">
    <source>
        <dbReference type="ARBA" id="ARBA00022723"/>
    </source>
</evidence>
<comment type="similarity">
    <text evidence="1 8">Belongs to the tannase family.</text>
</comment>
<accession>A0AAW0R0T6</accession>
<dbReference type="Pfam" id="PF07519">
    <property type="entry name" value="Tannase"/>
    <property type="match status" value="2"/>
</dbReference>
<dbReference type="EMBL" id="JAQQWP010000004">
    <property type="protein sequence ID" value="KAK8120803.1"/>
    <property type="molecule type" value="Genomic_DNA"/>
</dbReference>
<feature type="signal peptide" evidence="8">
    <location>
        <begin position="1"/>
        <end position="19"/>
    </location>
</feature>
<evidence type="ECO:0000313" key="10">
    <source>
        <dbReference type="Proteomes" id="UP001392437"/>
    </source>
</evidence>
<dbReference type="GO" id="GO:0030600">
    <property type="term" value="F:feruloyl esterase activity"/>
    <property type="evidence" value="ECO:0007669"/>
    <property type="project" value="UniProtKB-ARBA"/>
</dbReference>
<evidence type="ECO:0000256" key="8">
    <source>
        <dbReference type="RuleBase" id="RU361238"/>
    </source>
</evidence>
<feature type="chain" id="PRO_5043085557" description="Carboxylic ester hydrolase" evidence="8">
    <location>
        <begin position="20"/>
        <end position="588"/>
    </location>
</feature>
<dbReference type="GO" id="GO:0046872">
    <property type="term" value="F:metal ion binding"/>
    <property type="evidence" value="ECO:0007669"/>
    <property type="project" value="UniProtKB-KW"/>
</dbReference>
<evidence type="ECO:0000256" key="4">
    <source>
        <dbReference type="ARBA" id="ARBA00022729"/>
    </source>
</evidence>
<keyword evidence="7" id="KW-1015">Disulfide bond</keyword>
<keyword evidence="5 8" id="KW-0378">Hydrolase</keyword>
<keyword evidence="3" id="KW-0479">Metal-binding</keyword>
<gene>
    <name evidence="9" type="ORF">PG999_004923</name>
</gene>
<evidence type="ECO:0000256" key="7">
    <source>
        <dbReference type="ARBA" id="ARBA00023157"/>
    </source>
</evidence>
<dbReference type="SUPFAM" id="SSF53474">
    <property type="entry name" value="alpha/beta-Hydrolases"/>
    <property type="match status" value="1"/>
</dbReference>